<dbReference type="Proteomes" id="UP001642540">
    <property type="component" value="Unassembled WGS sequence"/>
</dbReference>
<feature type="signal peptide" evidence="1">
    <location>
        <begin position="1"/>
        <end position="24"/>
    </location>
</feature>
<feature type="chain" id="PRO_5047009171" evidence="1">
    <location>
        <begin position="25"/>
        <end position="198"/>
    </location>
</feature>
<keyword evidence="1" id="KW-0732">Signal</keyword>
<proteinExistence type="predicted"/>
<accession>A0ABP1Q8B5</accession>
<protein>
    <submittedName>
        <fullName evidence="2">Uncharacterized protein</fullName>
    </submittedName>
</protein>
<name>A0ABP1Q8B5_9HEXA</name>
<reference evidence="2 3" key="1">
    <citation type="submission" date="2024-08" db="EMBL/GenBank/DDBJ databases">
        <authorList>
            <person name="Cucini C."/>
            <person name="Frati F."/>
        </authorList>
    </citation>
    <scope>NUCLEOTIDE SEQUENCE [LARGE SCALE GENOMIC DNA]</scope>
</reference>
<keyword evidence="3" id="KW-1185">Reference proteome</keyword>
<evidence type="ECO:0000313" key="2">
    <source>
        <dbReference type="EMBL" id="CAL8088499.1"/>
    </source>
</evidence>
<gene>
    <name evidence="2" type="ORF">ODALV1_LOCUS7075</name>
</gene>
<sequence>MKSTTITAILGCAIILVSLHSAYGFPTETEDEPGKMSTGWGSGSGWGNAIPTNGTSVSAAETIILQNVTSFLGMSEDANGTISSTDGTGSLTIGVDFTGYADWYSDLDPVSVDLNGTTSNADNAYVDADLSSELTSNTTTTANASNITFSQDTVSTSEFNATSITQSNWAYATNGTNMGGSNSDSGWGWSKDETVTVK</sequence>
<organism evidence="2 3">
    <name type="scientific">Orchesella dallaii</name>
    <dbReference type="NCBI Taxonomy" id="48710"/>
    <lineage>
        <taxon>Eukaryota</taxon>
        <taxon>Metazoa</taxon>
        <taxon>Ecdysozoa</taxon>
        <taxon>Arthropoda</taxon>
        <taxon>Hexapoda</taxon>
        <taxon>Collembola</taxon>
        <taxon>Entomobryomorpha</taxon>
        <taxon>Entomobryoidea</taxon>
        <taxon>Orchesellidae</taxon>
        <taxon>Orchesellinae</taxon>
        <taxon>Orchesella</taxon>
    </lineage>
</organism>
<comment type="caution">
    <text evidence="2">The sequence shown here is derived from an EMBL/GenBank/DDBJ whole genome shotgun (WGS) entry which is preliminary data.</text>
</comment>
<evidence type="ECO:0000313" key="3">
    <source>
        <dbReference type="Proteomes" id="UP001642540"/>
    </source>
</evidence>
<dbReference type="EMBL" id="CAXLJM020000022">
    <property type="protein sequence ID" value="CAL8088499.1"/>
    <property type="molecule type" value="Genomic_DNA"/>
</dbReference>
<evidence type="ECO:0000256" key="1">
    <source>
        <dbReference type="SAM" id="SignalP"/>
    </source>
</evidence>